<dbReference type="PANTHER" id="PTHR21666:SF270">
    <property type="entry name" value="MUREIN HYDROLASE ACTIVATOR ENVC"/>
    <property type="match status" value="1"/>
</dbReference>
<feature type="chain" id="PRO_5031497795" evidence="2">
    <location>
        <begin position="48"/>
        <end position="311"/>
    </location>
</feature>
<evidence type="ECO:0000313" key="4">
    <source>
        <dbReference type="EMBL" id="MBB0246183.1"/>
    </source>
</evidence>
<dbReference type="Gene3D" id="2.70.70.10">
    <property type="entry name" value="Glucose Permease (Domain IIA)"/>
    <property type="match status" value="1"/>
</dbReference>
<dbReference type="GO" id="GO:0004222">
    <property type="term" value="F:metalloendopeptidase activity"/>
    <property type="evidence" value="ECO:0007669"/>
    <property type="project" value="TreeGrafter"/>
</dbReference>
<dbReference type="CDD" id="cd12797">
    <property type="entry name" value="M23_peptidase"/>
    <property type="match status" value="1"/>
</dbReference>
<reference evidence="5" key="1">
    <citation type="submission" date="2019-10" db="EMBL/GenBank/DDBJ databases">
        <title>Streptomyces sp. nov., a novel actinobacterium isolated from alkaline environment.</title>
        <authorList>
            <person name="Golinska P."/>
        </authorList>
    </citation>
    <scope>NUCLEOTIDE SEQUENCE [LARGE SCALE GENOMIC DNA]</scope>
    <source>
        <strain evidence="5">DSM 42118</strain>
    </source>
</reference>
<gene>
    <name evidence="4" type="ORF">FNQ90_19235</name>
</gene>
<protein>
    <submittedName>
        <fullName evidence="4">Peptidoglycan DD-metalloendopeptidase family protein</fullName>
    </submittedName>
</protein>
<dbReference type="SUPFAM" id="SSF51261">
    <property type="entry name" value="Duplicated hybrid motif"/>
    <property type="match status" value="1"/>
</dbReference>
<dbReference type="Pfam" id="PF01551">
    <property type="entry name" value="Peptidase_M23"/>
    <property type="match status" value="1"/>
</dbReference>
<dbReference type="AlphaFoldDB" id="A0A7W3TG33"/>
<feature type="region of interest" description="Disordered" evidence="1">
    <location>
        <begin position="41"/>
        <end position="96"/>
    </location>
</feature>
<evidence type="ECO:0000259" key="3">
    <source>
        <dbReference type="Pfam" id="PF01551"/>
    </source>
</evidence>
<feature type="compositionally biased region" description="Basic residues" evidence="1">
    <location>
        <begin position="11"/>
        <end position="23"/>
    </location>
</feature>
<organism evidence="4 5">
    <name type="scientific">Streptomyces alkaliphilus</name>
    <dbReference type="NCBI Taxonomy" id="1472722"/>
    <lineage>
        <taxon>Bacteria</taxon>
        <taxon>Bacillati</taxon>
        <taxon>Actinomycetota</taxon>
        <taxon>Actinomycetes</taxon>
        <taxon>Kitasatosporales</taxon>
        <taxon>Streptomycetaceae</taxon>
        <taxon>Streptomyces</taxon>
    </lineage>
</organism>
<keyword evidence="2" id="KW-0732">Signal</keyword>
<sequence length="311" mass="31948">MTPPWNTSRAPRTRRRSGRRLGVGRRVTAGALAALVLGCGAPGVAHAGSAGDRSPLEPPTSVPPEADRHRDPEGPGGPDRHRSRGGAAAPAPARGRDADRVARILRAGHPVALPGLPGASIAAPLPVAGVESAPRRVDRSARVPRFDPFAAPGAGPFPGWVPGAAGPSRPAGGDPGERWTAPVEGHPVSAAYGTPGEWQAGYHTGVDFAVPEGEPVVSVGPGTVVLAEETDAYGRVLTVEMVDGHRTLYAHLSRLDARAGDRVTGGVPIGLSGNTGRSSGPHLHFEVREGVEYGTDVDPVAYLRSRGVDLG</sequence>
<accession>A0A7W3TG33</accession>
<feature type="signal peptide" evidence="2">
    <location>
        <begin position="1"/>
        <end position="47"/>
    </location>
</feature>
<evidence type="ECO:0000256" key="2">
    <source>
        <dbReference type="SAM" id="SignalP"/>
    </source>
</evidence>
<dbReference type="Proteomes" id="UP000538929">
    <property type="component" value="Unassembled WGS sequence"/>
</dbReference>
<dbReference type="InterPro" id="IPR016047">
    <property type="entry name" value="M23ase_b-sheet_dom"/>
</dbReference>
<proteinExistence type="predicted"/>
<dbReference type="InterPro" id="IPR050570">
    <property type="entry name" value="Cell_wall_metabolism_enzyme"/>
</dbReference>
<evidence type="ECO:0000313" key="5">
    <source>
        <dbReference type="Proteomes" id="UP000538929"/>
    </source>
</evidence>
<dbReference type="InterPro" id="IPR011055">
    <property type="entry name" value="Dup_hybrid_motif"/>
</dbReference>
<dbReference type="EMBL" id="VKHT01000767">
    <property type="protein sequence ID" value="MBB0246183.1"/>
    <property type="molecule type" value="Genomic_DNA"/>
</dbReference>
<comment type="caution">
    <text evidence="4">The sequence shown here is derived from an EMBL/GenBank/DDBJ whole genome shotgun (WGS) entry which is preliminary data.</text>
</comment>
<name>A0A7W3TG33_9ACTN</name>
<feature type="region of interest" description="Disordered" evidence="1">
    <location>
        <begin position="1"/>
        <end position="25"/>
    </location>
</feature>
<feature type="domain" description="M23ase beta-sheet core" evidence="3">
    <location>
        <begin position="202"/>
        <end position="299"/>
    </location>
</feature>
<dbReference type="PANTHER" id="PTHR21666">
    <property type="entry name" value="PEPTIDASE-RELATED"/>
    <property type="match status" value="1"/>
</dbReference>
<keyword evidence="5" id="KW-1185">Reference proteome</keyword>
<evidence type="ECO:0000256" key="1">
    <source>
        <dbReference type="SAM" id="MobiDB-lite"/>
    </source>
</evidence>